<dbReference type="Proteomes" id="UP001569963">
    <property type="component" value="Unassembled WGS sequence"/>
</dbReference>
<dbReference type="InterPro" id="IPR006311">
    <property type="entry name" value="TAT_signal"/>
</dbReference>
<feature type="signal peptide" evidence="6">
    <location>
        <begin position="1"/>
        <end position="35"/>
    </location>
</feature>
<sequence>MAPDPHRRRRVTPAATAAALLLIGLGATAPVAAHAAPPFRLAAAPEAAPSPTPTTEKGLRKSLNALNEEAEILTEKFNKARVDLKAAQKAQRDAARTAQTLRNQAAPAREQLGRMAAANYMAGAPDAIFGASGSPDGLSDSAYLVENQAHAVKALQRQIDQAEAAERDAGAKTAQVKKAWEGAKKARAEAKSKVTEVMKRLDKLSTTSASDPRTGLTATIKGSDLPAKMARKAYGKLGSPYVWGAAGPGSFDCSGLVVWAYAQVGKSGLPHYTGDLYQLGTKVSRGQLRSGDLVYFGSNLHHMGIYLSDGKYLHAPQTGDVVKISRLSDRSDFAGANRIT</sequence>
<keyword evidence="6" id="KW-0732">Signal</keyword>
<dbReference type="PANTHER" id="PTHR47359:SF3">
    <property type="entry name" value="NLP_P60 DOMAIN-CONTAINING PROTEIN-RELATED"/>
    <property type="match status" value="1"/>
</dbReference>
<keyword evidence="5" id="KW-0175">Coiled coil</keyword>
<feature type="coiled-coil region" evidence="5">
    <location>
        <begin position="56"/>
        <end position="104"/>
    </location>
</feature>
<keyword evidence="9" id="KW-1185">Reference proteome</keyword>
<evidence type="ECO:0000259" key="7">
    <source>
        <dbReference type="PROSITE" id="PS51935"/>
    </source>
</evidence>
<dbReference type="Pfam" id="PF00877">
    <property type="entry name" value="NLPC_P60"/>
    <property type="match status" value="1"/>
</dbReference>
<dbReference type="PANTHER" id="PTHR47359">
    <property type="entry name" value="PEPTIDOGLYCAN DL-ENDOPEPTIDASE CWLO"/>
    <property type="match status" value="1"/>
</dbReference>
<dbReference type="PROSITE" id="PS51318">
    <property type="entry name" value="TAT"/>
    <property type="match status" value="1"/>
</dbReference>
<dbReference type="SUPFAM" id="SSF54001">
    <property type="entry name" value="Cysteine proteinases"/>
    <property type="match status" value="1"/>
</dbReference>
<gene>
    <name evidence="8" type="ORF">SM611_20340</name>
</gene>
<dbReference type="RefSeq" id="WP_371951428.1">
    <property type="nucleotide sequence ID" value="NZ_JAXCEI010000008.1"/>
</dbReference>
<evidence type="ECO:0000256" key="1">
    <source>
        <dbReference type="ARBA" id="ARBA00007074"/>
    </source>
</evidence>
<evidence type="ECO:0000313" key="8">
    <source>
        <dbReference type="EMBL" id="MFA1541280.1"/>
    </source>
</evidence>
<evidence type="ECO:0000313" key="9">
    <source>
        <dbReference type="Proteomes" id="UP001569963"/>
    </source>
</evidence>
<comment type="caution">
    <text evidence="8">The sequence shown here is derived from an EMBL/GenBank/DDBJ whole genome shotgun (WGS) entry which is preliminary data.</text>
</comment>
<reference evidence="8 9" key="1">
    <citation type="submission" date="2023-11" db="EMBL/GenBank/DDBJ databases">
        <title>Actinomadura monticuli sp. nov., isolated from volcanic ash.</title>
        <authorList>
            <person name="Lee S.D."/>
            <person name="Yang H."/>
            <person name="Kim I.S."/>
        </authorList>
    </citation>
    <scope>NUCLEOTIDE SEQUENCE [LARGE SCALE GENOMIC DNA]</scope>
    <source>
        <strain evidence="8 9">DLS-62</strain>
    </source>
</reference>
<comment type="similarity">
    <text evidence="1">Belongs to the peptidase C40 family.</text>
</comment>
<dbReference type="InterPro" id="IPR000064">
    <property type="entry name" value="NLP_P60_dom"/>
</dbReference>
<organism evidence="8 9">
    <name type="scientific">Actinomadura monticuli</name>
    <dbReference type="NCBI Taxonomy" id="3097367"/>
    <lineage>
        <taxon>Bacteria</taxon>
        <taxon>Bacillati</taxon>
        <taxon>Actinomycetota</taxon>
        <taxon>Actinomycetes</taxon>
        <taxon>Streptosporangiales</taxon>
        <taxon>Thermomonosporaceae</taxon>
        <taxon>Actinomadura</taxon>
    </lineage>
</organism>
<dbReference type="InterPro" id="IPR038765">
    <property type="entry name" value="Papain-like_cys_pep_sf"/>
</dbReference>
<dbReference type="EMBL" id="JAXCEI010000008">
    <property type="protein sequence ID" value="MFA1541280.1"/>
    <property type="molecule type" value="Genomic_DNA"/>
</dbReference>
<evidence type="ECO:0000256" key="2">
    <source>
        <dbReference type="ARBA" id="ARBA00022670"/>
    </source>
</evidence>
<dbReference type="PROSITE" id="PS51935">
    <property type="entry name" value="NLPC_P60"/>
    <property type="match status" value="1"/>
</dbReference>
<evidence type="ECO:0000256" key="4">
    <source>
        <dbReference type="ARBA" id="ARBA00022807"/>
    </source>
</evidence>
<keyword evidence="2" id="KW-0645">Protease</keyword>
<protein>
    <submittedName>
        <fullName evidence="8">NlpC/P60 family protein</fullName>
    </submittedName>
</protein>
<evidence type="ECO:0000256" key="3">
    <source>
        <dbReference type="ARBA" id="ARBA00022801"/>
    </source>
</evidence>
<dbReference type="Gene3D" id="3.90.1720.10">
    <property type="entry name" value="endopeptidase domain like (from Nostoc punctiforme)"/>
    <property type="match status" value="1"/>
</dbReference>
<evidence type="ECO:0000256" key="6">
    <source>
        <dbReference type="SAM" id="SignalP"/>
    </source>
</evidence>
<name>A0ABV4QDN0_9ACTN</name>
<feature type="chain" id="PRO_5047026749" evidence="6">
    <location>
        <begin position="36"/>
        <end position="340"/>
    </location>
</feature>
<keyword evidence="4" id="KW-0788">Thiol protease</keyword>
<keyword evidence="3" id="KW-0378">Hydrolase</keyword>
<feature type="domain" description="NlpC/P60" evidence="7">
    <location>
        <begin position="223"/>
        <end position="340"/>
    </location>
</feature>
<proteinExistence type="inferred from homology"/>
<accession>A0ABV4QDN0</accession>
<dbReference type="InterPro" id="IPR051794">
    <property type="entry name" value="PG_Endopeptidase_C40"/>
</dbReference>
<feature type="coiled-coil region" evidence="5">
    <location>
        <begin position="145"/>
        <end position="172"/>
    </location>
</feature>
<evidence type="ECO:0000256" key="5">
    <source>
        <dbReference type="SAM" id="Coils"/>
    </source>
</evidence>